<dbReference type="Pfam" id="PF02410">
    <property type="entry name" value="RsfS"/>
    <property type="match status" value="1"/>
</dbReference>
<evidence type="ECO:0000256" key="1">
    <source>
        <dbReference type="ARBA" id="ARBA00010574"/>
    </source>
</evidence>
<organism evidence="3 4">
    <name type="scientific">Fusibacter bizertensis</name>
    <dbReference type="NCBI Taxonomy" id="1488331"/>
    <lineage>
        <taxon>Bacteria</taxon>
        <taxon>Bacillati</taxon>
        <taxon>Bacillota</taxon>
        <taxon>Clostridia</taxon>
        <taxon>Eubacteriales</taxon>
        <taxon>Eubacteriales Family XII. Incertae Sedis</taxon>
        <taxon>Fusibacter</taxon>
    </lineage>
</organism>
<dbReference type="Gene3D" id="3.30.460.10">
    <property type="entry name" value="Beta Polymerase, domain 2"/>
    <property type="match status" value="1"/>
</dbReference>
<keyword evidence="2" id="KW-0810">Translation regulation</keyword>
<comment type="caution">
    <text evidence="3">The sequence shown here is derived from an EMBL/GenBank/DDBJ whole genome shotgun (WGS) entry which is preliminary data.</text>
</comment>
<dbReference type="PANTHER" id="PTHR21043:SF0">
    <property type="entry name" value="MITOCHONDRIAL ASSEMBLY OF RIBOSOMAL LARGE SUBUNIT PROTEIN 1"/>
    <property type="match status" value="1"/>
</dbReference>
<evidence type="ECO:0000313" key="4">
    <source>
        <dbReference type="Proteomes" id="UP001158045"/>
    </source>
</evidence>
<keyword evidence="2" id="KW-0678">Repressor</keyword>
<name>A0ABT6ND83_9FIRM</name>
<gene>
    <name evidence="2 3" type="primary">rsfS</name>
    <name evidence="3" type="ORF">QE109_09460</name>
</gene>
<dbReference type="InterPro" id="IPR004394">
    <property type="entry name" value="Iojap/RsfS/C7orf30"/>
</dbReference>
<comment type="similarity">
    <text evidence="1 2">Belongs to the Iojap/RsfS family.</text>
</comment>
<comment type="subcellular location">
    <subcellularLocation>
        <location evidence="2">Cytoplasm</location>
    </subcellularLocation>
</comment>
<keyword evidence="4" id="KW-1185">Reference proteome</keyword>
<reference evidence="3 4" key="1">
    <citation type="submission" date="2023-04" db="EMBL/GenBank/DDBJ databases">
        <title>Fusibacter bizertensis strain WBS, isolated from littoral bottom sediments of the Arctic seas - biochemical and genomic analysis.</title>
        <authorList>
            <person name="Brioukhanov A.L."/>
        </authorList>
    </citation>
    <scope>NUCLEOTIDE SEQUENCE [LARGE SCALE GENOMIC DNA]</scope>
    <source>
        <strain evidence="3 4">WBS</strain>
    </source>
</reference>
<protein>
    <recommendedName>
        <fullName evidence="2">Ribosomal silencing factor RsfS</fullName>
    </recommendedName>
</protein>
<accession>A0ABT6ND83</accession>
<dbReference type="NCBIfam" id="TIGR00090">
    <property type="entry name" value="rsfS_iojap_ybeB"/>
    <property type="match status" value="1"/>
</dbReference>
<dbReference type="RefSeq" id="WP_281094216.1">
    <property type="nucleotide sequence ID" value="NZ_JARYZI010000005.1"/>
</dbReference>
<dbReference type="PANTHER" id="PTHR21043">
    <property type="entry name" value="IOJAP SUPERFAMILY ORTHOLOG"/>
    <property type="match status" value="1"/>
</dbReference>
<proteinExistence type="inferred from homology"/>
<keyword evidence="2" id="KW-0963">Cytoplasm</keyword>
<dbReference type="EMBL" id="JARYZI010000005">
    <property type="protein sequence ID" value="MDH8678373.1"/>
    <property type="molecule type" value="Genomic_DNA"/>
</dbReference>
<dbReference type="SUPFAM" id="SSF81301">
    <property type="entry name" value="Nucleotidyltransferase"/>
    <property type="match status" value="1"/>
</dbReference>
<evidence type="ECO:0000313" key="3">
    <source>
        <dbReference type="EMBL" id="MDH8678373.1"/>
    </source>
</evidence>
<dbReference type="HAMAP" id="MF_01477">
    <property type="entry name" value="Iojap_RsfS"/>
    <property type="match status" value="1"/>
</dbReference>
<dbReference type="Proteomes" id="UP001158045">
    <property type="component" value="Unassembled WGS sequence"/>
</dbReference>
<comment type="function">
    <text evidence="2">Functions as a ribosomal silencing factor. Interacts with ribosomal protein uL14 (rplN), blocking formation of intersubunit bridge B8. Prevents association of the 30S and 50S ribosomal subunits and the formation of functional ribosomes, thus repressing translation.</text>
</comment>
<dbReference type="InterPro" id="IPR043519">
    <property type="entry name" value="NT_sf"/>
</dbReference>
<evidence type="ECO:0000256" key="2">
    <source>
        <dbReference type="HAMAP-Rule" id="MF_01477"/>
    </source>
</evidence>
<sequence length="114" mass="13195">MDQIFNLSEKIYTVLDDKKAHEIVVLSVKGINPIADYFIICTGTSSTHINALSDYVEKEMAKEGIKIKHKEGKQQGGWLLLDYRDIVVHIFNSETRDYYSLERIWNDAKRVNFA</sequence>
<comment type="subunit">
    <text evidence="2">Interacts with ribosomal protein uL14 (rplN).</text>
</comment>